<evidence type="ECO:0000259" key="11">
    <source>
        <dbReference type="Pfam" id="PF20255"/>
    </source>
</evidence>
<dbReference type="InterPro" id="IPR046541">
    <property type="entry name" value="DUF6606"/>
</dbReference>
<reference evidence="12" key="2">
    <citation type="submission" date="2023-05" db="EMBL/GenBank/DDBJ databases">
        <authorList>
            <consortium name="Lawrence Berkeley National Laboratory"/>
            <person name="Steindorff A."/>
            <person name="Hensen N."/>
            <person name="Bonometti L."/>
            <person name="Westerberg I."/>
            <person name="Brannstrom I.O."/>
            <person name="Guillou S."/>
            <person name="Cros-Aarteil S."/>
            <person name="Calhoun S."/>
            <person name="Haridas S."/>
            <person name="Kuo A."/>
            <person name="Mondo S."/>
            <person name="Pangilinan J."/>
            <person name="Riley R."/>
            <person name="Labutti K."/>
            <person name="Andreopoulos B."/>
            <person name="Lipzen A."/>
            <person name="Chen C."/>
            <person name="Yanf M."/>
            <person name="Daum C."/>
            <person name="Ng V."/>
            <person name="Clum A."/>
            <person name="Ohm R."/>
            <person name="Martin F."/>
            <person name="Silar P."/>
            <person name="Natvig D."/>
            <person name="Lalanne C."/>
            <person name="Gautier V."/>
            <person name="Ament-Velasquez S.L."/>
            <person name="Kruys A."/>
            <person name="Hutchinson M.I."/>
            <person name="Powell A.J."/>
            <person name="Barry K."/>
            <person name="Miller A.N."/>
            <person name="Grigoriev I.V."/>
            <person name="Debuchy R."/>
            <person name="Gladieux P."/>
            <person name="Thoren M.H."/>
            <person name="Johannesson H."/>
        </authorList>
    </citation>
    <scope>NUCLEOTIDE SEQUENCE</scope>
    <source>
        <strain evidence="12">CBS 532.94</strain>
    </source>
</reference>
<protein>
    <recommendedName>
        <fullName evidence="2">ubiquitinyl hydrolase 1</fullName>
        <ecNumber evidence="2">3.4.19.12</ecNumber>
    </recommendedName>
</protein>
<feature type="region of interest" description="Disordered" evidence="8">
    <location>
        <begin position="180"/>
        <end position="201"/>
    </location>
</feature>
<evidence type="ECO:0000313" key="12">
    <source>
        <dbReference type="EMBL" id="KAK4235167.1"/>
    </source>
</evidence>
<dbReference type="Pfam" id="PF20255">
    <property type="entry name" value="DUF6606"/>
    <property type="match status" value="1"/>
</dbReference>
<evidence type="ECO:0000256" key="4">
    <source>
        <dbReference type="ARBA" id="ARBA00022786"/>
    </source>
</evidence>
<feature type="domain" description="DUF3638" evidence="9">
    <location>
        <begin position="1896"/>
        <end position="2112"/>
    </location>
</feature>
<feature type="coiled-coil region" evidence="7">
    <location>
        <begin position="443"/>
        <end position="473"/>
    </location>
</feature>
<gene>
    <name evidence="12" type="ORF">C8A03DRAFT_46641</name>
</gene>
<dbReference type="Proteomes" id="UP001303760">
    <property type="component" value="Unassembled WGS sequence"/>
</dbReference>
<dbReference type="InterPro" id="IPR051346">
    <property type="entry name" value="OTU_Deubiquitinase"/>
</dbReference>
<dbReference type="PANTHER" id="PTHR13367">
    <property type="entry name" value="UBIQUITIN THIOESTERASE"/>
    <property type="match status" value="1"/>
</dbReference>
<proteinExistence type="predicted"/>
<feature type="compositionally biased region" description="Polar residues" evidence="8">
    <location>
        <begin position="180"/>
        <end position="189"/>
    </location>
</feature>
<dbReference type="EMBL" id="MU860291">
    <property type="protein sequence ID" value="KAK4235167.1"/>
    <property type="molecule type" value="Genomic_DNA"/>
</dbReference>
<dbReference type="InterPro" id="IPR022099">
    <property type="entry name" value="DUF3638"/>
</dbReference>
<accession>A0AAN7C525</accession>
<reference evidence="12" key="1">
    <citation type="journal article" date="2023" name="Mol. Phylogenet. Evol.">
        <title>Genome-scale phylogeny and comparative genomics of the fungal order Sordariales.</title>
        <authorList>
            <person name="Hensen N."/>
            <person name="Bonometti L."/>
            <person name="Westerberg I."/>
            <person name="Brannstrom I.O."/>
            <person name="Guillou S."/>
            <person name="Cros-Aarteil S."/>
            <person name="Calhoun S."/>
            <person name="Haridas S."/>
            <person name="Kuo A."/>
            <person name="Mondo S."/>
            <person name="Pangilinan J."/>
            <person name="Riley R."/>
            <person name="LaButti K."/>
            <person name="Andreopoulos B."/>
            <person name="Lipzen A."/>
            <person name="Chen C."/>
            <person name="Yan M."/>
            <person name="Daum C."/>
            <person name="Ng V."/>
            <person name="Clum A."/>
            <person name="Steindorff A."/>
            <person name="Ohm R.A."/>
            <person name="Martin F."/>
            <person name="Silar P."/>
            <person name="Natvig D.O."/>
            <person name="Lalanne C."/>
            <person name="Gautier V."/>
            <person name="Ament-Velasquez S.L."/>
            <person name="Kruys A."/>
            <person name="Hutchinson M.I."/>
            <person name="Powell A.J."/>
            <person name="Barry K."/>
            <person name="Miller A.N."/>
            <person name="Grigoriev I.V."/>
            <person name="Debuchy R."/>
            <person name="Gladieux P."/>
            <person name="Hiltunen Thoren M."/>
            <person name="Johannesson H."/>
        </authorList>
    </citation>
    <scope>NUCLEOTIDE SEQUENCE</scope>
    <source>
        <strain evidence="12">CBS 532.94</strain>
    </source>
</reference>
<evidence type="ECO:0000256" key="5">
    <source>
        <dbReference type="ARBA" id="ARBA00022801"/>
    </source>
</evidence>
<keyword evidence="13" id="KW-1185">Reference proteome</keyword>
<feature type="domain" description="DUF3645" evidence="10">
    <location>
        <begin position="2233"/>
        <end position="2266"/>
    </location>
</feature>
<evidence type="ECO:0000313" key="13">
    <source>
        <dbReference type="Proteomes" id="UP001303760"/>
    </source>
</evidence>
<feature type="domain" description="DUF6606" evidence="11">
    <location>
        <begin position="16"/>
        <end position="287"/>
    </location>
</feature>
<dbReference type="Pfam" id="PF12340">
    <property type="entry name" value="DUF3638"/>
    <property type="match status" value="1"/>
</dbReference>
<evidence type="ECO:0000256" key="8">
    <source>
        <dbReference type="SAM" id="MobiDB-lite"/>
    </source>
</evidence>
<evidence type="ECO:0000256" key="3">
    <source>
        <dbReference type="ARBA" id="ARBA00022670"/>
    </source>
</evidence>
<keyword evidence="7" id="KW-0175">Coiled coil</keyword>
<dbReference type="InterPro" id="IPR022105">
    <property type="entry name" value="DUF3645"/>
</dbReference>
<dbReference type="GO" id="GO:0006508">
    <property type="term" value="P:proteolysis"/>
    <property type="evidence" value="ECO:0007669"/>
    <property type="project" value="UniProtKB-KW"/>
</dbReference>
<evidence type="ECO:0000256" key="1">
    <source>
        <dbReference type="ARBA" id="ARBA00000707"/>
    </source>
</evidence>
<keyword evidence="6" id="KW-0788">Thiol protease</keyword>
<name>A0AAN7C525_9PEZI</name>
<evidence type="ECO:0000256" key="6">
    <source>
        <dbReference type="ARBA" id="ARBA00022807"/>
    </source>
</evidence>
<keyword evidence="4" id="KW-0833">Ubl conjugation pathway</keyword>
<organism evidence="12 13">
    <name type="scientific">Achaetomium macrosporum</name>
    <dbReference type="NCBI Taxonomy" id="79813"/>
    <lineage>
        <taxon>Eukaryota</taxon>
        <taxon>Fungi</taxon>
        <taxon>Dikarya</taxon>
        <taxon>Ascomycota</taxon>
        <taxon>Pezizomycotina</taxon>
        <taxon>Sordariomycetes</taxon>
        <taxon>Sordariomycetidae</taxon>
        <taxon>Sordariales</taxon>
        <taxon>Chaetomiaceae</taxon>
        <taxon>Achaetomium</taxon>
    </lineage>
</organism>
<keyword evidence="3" id="KW-0645">Protease</keyword>
<dbReference type="Pfam" id="PF12359">
    <property type="entry name" value="DUF3645"/>
    <property type="match status" value="1"/>
</dbReference>
<sequence>MHAARAVLKKSPEFSIHHVFLPPRVPQKDDGSIQEEHRFTSLVLESAKQFGEECSPAVFNRLGPAVRMIERLLAVNPGSDSEDKGALLRGVILELAEGEHVLLHMRAQNAGLLLTGRGNDILVEAFELLPPNEDVMSYEDRLIRDFPDCAVAGSRTMLHDSDFLDEFVNVLRQLELQTSPVTRSKTSKSGQEHDEQRDTNSPFLVTDMVTGTLIGLEGSRRVEPVRIGKRTREQVSWNDADLPFHRSSTWLLLRVAMCLVLDRNRSRDTDASLYKALTAFHHGRLLELAGQCGFDADLRFAMGAKLVRRISKLDPQHNVPWLQKIWDIAIANHDELQRKWQLVQKEHATIQESRFKQLCFRNDAALRLPNLTQHVSWIQSRAVDSNSTARPCDETVYSRFAPNELPRVGDNFTMGLEGIALLELESWIGSNLSSWVDSRLDLLDSYNSNYRRVKAANEDLSKLRELVTEYHKKANGAYTGNPEALSQMYLNIMDLWVALDKIAGKATPLLLEYDPGFTSNFLHRLILPTRTQMARLQRFGDHDSLAVRYFNSSWEHKSHLDTIQAEAKRLEAEKLEEYRNKFEEHARLSAEVARSRHEREWKDRLRRLECVSGCVACQLESRISALKIDVYEWPLPDDLTLCKAIVCTQAEETRIWRAAGHRNLRDFVTSTSRLQPASAAKPVPASHYRGKDITEVNEGSVSVRPPSFEYSYYETNTRLPNTKVFQKPCVPTNCTLTEHGPPRLNSCPPTMSLDEFRAFGHLRSGLVAPSLNWNRDLTFFLVLQACLEAGPPSSHGSVLREAHDDLLDDHFVGAIVSVLTDAPGRFRENWQNEIAIGLLACIATRVLSLITSRTLIGSLLGFLSQIRSVVIQWARQLREKITTCSSANFRQELDERALMAALICMSTFDIASDLLSTVLTSADAFAVFVEVAIITHDYMPATGRASNPILLFLTHRWRTAMHKSLAFVRREVVEKHDGNPGIHAAIQRFWADYSRPATRWSALPGEQEHILNGRITLNLLNGRLLVDAYRLSGLPKEYGSHPTYRQLFGSQILEVMASTRRGMRFSACREQQGWLVHFAMVDSELVIQAVRRTDHAAVKAASRKECGFIPSSKLGNDVPASFKRNYSHWLNLATGIIEFRPASEPWLSSPKNWFLTREGDRMVLSRSGPYTLSTILNPIETKENLDIVFEPSNHTIILDLPRLCLSFTLVEGQSSITSKHYSGMRIEECQGIGALVGLRNKLVLKQEGLPTCSTPRRVVLVPRGQLSWNKTPQHVNVHLAISESLHVKYNAFTIDSTLDRLTTSGPLSGKLYLCLLHTVTSHCLPDPLTGRTGTEEALRILSSASVSSFQQLDTGISPKRLFYPLHLQDMEQVWRSDKFPILSQHEAFCQIADSILQHAENCKPLNATFRVSEFGAEDYTTKFDRQYLGRHGHGYGTQLSEKLKRTTLLTRCTMSGCPKLVEQPSGGLRKAILGIAGTKFRGYDHVGIDITFKVDHFQPHSKSLADLWVGLHRDLLQEPNKYKTAFFLSALIYAEAASWDVVQALMAFVTDRCSFGTKVTPPMEEHFDFTYEMSSMRRIVEDIIKHHLHQFEECPEANLPKPSHEGKNTANHRRCKVWKARSAELASKFASELESHWYTSYINVNAIMLEVHNALSLSQGTEAFEKHLDKLIGELNRMSVLSCGEFEEDTSTLNSPQVPLAPKEQDLRPGFVQSSAMFSRCAPLTQRPQPADFAQLYDSVTQTSGNSSPLAGILEQLSAFSAQKPYQVAYTDELRCSSSSTGSSHHQLKPTVEDLQGTFEKYLLQCKRTVEEIRRSIDQTLAGESIADATCKAAGLYPRISAVFLLQRLTRSFWNDLPMDWRACLRAERLVKGSRHLDRPADLLKELLNTGSHGHEGGDPLTFPESLILELEQGIFLRPVQQKIAAKMRDPPGGSNSVMQLNMGEGKSSVIVPIVSTALADGNRLVRVVVAKPQLKQMMQTLIATLGGLINRRVFYLPVSRGSRLTGSDVQVVERMLETCKEEGGVLLVQPEHLLSFKLMGLENTWTERTRAKGLGKQIFDLYRKLEGISRDIVDESDENFGIKFELVYTMGSQQPIDMSPDRWTIIQELMGVGLLVENGKTSGRFPTIRVLEEAASRSFVEAITEHVCRTGLRGFQIQHQSKQMRQAVLQYILEPAPAPEQTEAVESGSGGFFNEPTTKNVLLLLRGLLATGLISFALGQKRFRVNYGLAPDRTPPTMLAVPYRVKDSPAPRSEFSHTDVVIVFTCLSYYYQGLSDKEMHTCLEASSKSTEAEQEYSRWAAASPGLPSSLSHFSGVNLKDSVLCKQRIFPALRYAKPAIDFYLATVVFPKKMREFRFKLSASGWDLGKVKQHPLTGFSGTTDSKYVLPISVTALDLPEQRHTNSAVLGYLLRDENTVLELGGNQVYDSQTLTADTVLEAVTTSRQPMRVILDVGAQIIEVGNLQVAKRWLDLVPASEADAVIFFNDQDELSVLMRNGVVDSFLTSPFATQTDRCLVFLDQAHTRGADLKLPDSYRAAVTLGPGVTKDTLVQACMRMRKLGQGQSITLCVSSEMQKRIRRLGNIQEHRPLTVRDVLVCAIAETWEDAHRSLPLWAIQGIRHQHQEVIWEKVDETGELTVENVQNYLEDEAQTLEQRYGPLIEGRGANNSQSVAARLNAALKLESRQDHVARIREKCLEFGLATLNAMGTLQEEQERELAPEAEIERQIQLPPPQKPAVHRLHKDLRTFAVRGVFNPKSSAFLPAFQSLATTSAAALFPVPKFPSDLFVTADFARTVNHDFDNDKSSYSDAYQRPVQWLLTQANLATRHGMHMVIISPWEANAVKALLLTNLTPPAHPVHLRAYLPGSSLSHRSLEDLNTYTILSWYNPAPLPPRDLIMQLNLFSGQLYLRSYQSYIRLCRYLGLPYRPNAARGTDLPADGFVGRTRGGEGYEECEFEGVSPVPFLGALFKRVRRNCVVDGQAERTHMGRVLAGEILRECDFEVIEEQEE</sequence>
<dbReference type="PANTHER" id="PTHR13367:SF34">
    <property type="match status" value="1"/>
</dbReference>
<evidence type="ECO:0000256" key="7">
    <source>
        <dbReference type="SAM" id="Coils"/>
    </source>
</evidence>
<evidence type="ECO:0000259" key="9">
    <source>
        <dbReference type="Pfam" id="PF12340"/>
    </source>
</evidence>
<dbReference type="EC" id="3.4.19.12" evidence="2"/>
<comment type="catalytic activity">
    <reaction evidence="1">
        <text>Thiol-dependent hydrolysis of ester, thioester, amide, peptide and isopeptide bonds formed by the C-terminal Gly of ubiquitin (a 76-residue protein attached to proteins as an intracellular targeting signal).</text>
        <dbReference type="EC" id="3.4.19.12"/>
    </reaction>
</comment>
<comment type="caution">
    <text evidence="12">The sequence shown here is derived from an EMBL/GenBank/DDBJ whole genome shotgun (WGS) entry which is preliminary data.</text>
</comment>
<keyword evidence="5" id="KW-0378">Hydrolase</keyword>
<evidence type="ECO:0000259" key="10">
    <source>
        <dbReference type="Pfam" id="PF12359"/>
    </source>
</evidence>
<evidence type="ECO:0000256" key="2">
    <source>
        <dbReference type="ARBA" id="ARBA00012759"/>
    </source>
</evidence>
<dbReference type="GO" id="GO:0004843">
    <property type="term" value="F:cysteine-type deubiquitinase activity"/>
    <property type="evidence" value="ECO:0007669"/>
    <property type="project" value="UniProtKB-EC"/>
</dbReference>